<dbReference type="AlphaFoldDB" id="A0AAF1K1R4"/>
<sequence length="67" mass="7257">MENDDRPRPANGFVPPDFNGWSVADLRDHIAALRADIARAEAVILAREGSQKAAAGFFNLPKAPPED</sequence>
<evidence type="ECO:0000313" key="1">
    <source>
        <dbReference type="EMBL" id="MBR0655011.1"/>
    </source>
</evidence>
<dbReference type="InterPro" id="IPR009579">
    <property type="entry name" value="DUF1192"/>
</dbReference>
<organism evidence="1 2">
    <name type="scientific">Plastoroseomonas arctica</name>
    <dbReference type="NCBI Taxonomy" id="1509237"/>
    <lineage>
        <taxon>Bacteria</taxon>
        <taxon>Pseudomonadati</taxon>
        <taxon>Pseudomonadota</taxon>
        <taxon>Alphaproteobacteria</taxon>
        <taxon>Acetobacterales</taxon>
        <taxon>Acetobacteraceae</taxon>
        <taxon>Plastoroseomonas</taxon>
    </lineage>
</organism>
<name>A0AAF1K1R4_9PROT</name>
<proteinExistence type="predicted"/>
<comment type="caution">
    <text evidence="1">The sequence shown here is derived from an EMBL/GenBank/DDBJ whole genome shotgun (WGS) entry which is preliminary data.</text>
</comment>
<protein>
    <submittedName>
        <fullName evidence="1">DUF1192 domain-containing protein</fullName>
    </submittedName>
</protein>
<reference evidence="1" key="1">
    <citation type="submission" date="2020-01" db="EMBL/GenBank/DDBJ databases">
        <authorList>
            <person name="Rat A."/>
        </authorList>
    </citation>
    <scope>NUCLEOTIDE SEQUENCE</scope>
    <source>
        <strain evidence="1">LMG 28251</strain>
    </source>
</reference>
<gene>
    <name evidence="1" type="ORF">GXW79_07960</name>
</gene>
<dbReference type="Pfam" id="PF06698">
    <property type="entry name" value="DUF1192"/>
    <property type="match status" value="1"/>
</dbReference>
<dbReference type="RefSeq" id="WP_211873848.1">
    <property type="nucleotide sequence ID" value="NZ_JAAEDH010000007.1"/>
</dbReference>
<dbReference type="Proteomes" id="UP001196068">
    <property type="component" value="Unassembled WGS sequence"/>
</dbReference>
<accession>A0AAF1K1R4</accession>
<reference evidence="1" key="2">
    <citation type="journal article" date="2021" name="Syst. Appl. Microbiol.">
        <title>Roseomonas hellenica sp. nov., isolated from roots of wild-growing Alkanna tinctoria.</title>
        <authorList>
            <person name="Rat A."/>
            <person name="Naranjo H.D."/>
            <person name="Lebbe L."/>
            <person name="Cnockaert M."/>
            <person name="Krigas N."/>
            <person name="Grigoriadou K."/>
            <person name="Maloupa E."/>
            <person name="Willems A."/>
        </authorList>
    </citation>
    <scope>NUCLEOTIDE SEQUENCE</scope>
    <source>
        <strain evidence="1">LMG 28251</strain>
    </source>
</reference>
<keyword evidence="2" id="KW-1185">Reference proteome</keyword>
<evidence type="ECO:0000313" key="2">
    <source>
        <dbReference type="Proteomes" id="UP001196068"/>
    </source>
</evidence>
<dbReference type="EMBL" id="JAAEDH010000007">
    <property type="protein sequence ID" value="MBR0655011.1"/>
    <property type="molecule type" value="Genomic_DNA"/>
</dbReference>